<dbReference type="EMBL" id="JAFIMR010000006">
    <property type="protein sequence ID" value="KAI1877478.1"/>
    <property type="molecule type" value="Genomic_DNA"/>
</dbReference>
<evidence type="ECO:0000313" key="2">
    <source>
        <dbReference type="EMBL" id="KAI1877478.1"/>
    </source>
</evidence>
<evidence type="ECO:0000313" key="3">
    <source>
        <dbReference type="Proteomes" id="UP000829685"/>
    </source>
</evidence>
<comment type="caution">
    <text evidence="2">The sequence shown here is derived from an EMBL/GenBank/DDBJ whole genome shotgun (WGS) entry which is preliminary data.</text>
</comment>
<feature type="compositionally biased region" description="Basic and acidic residues" evidence="1">
    <location>
        <begin position="93"/>
        <end position="111"/>
    </location>
</feature>
<accession>A0A9P9WS83</accession>
<evidence type="ECO:0008006" key="4">
    <source>
        <dbReference type="Google" id="ProtNLM"/>
    </source>
</evidence>
<proteinExistence type="predicted"/>
<organism evidence="2 3">
    <name type="scientific">Neoarthrinium moseri</name>
    <dbReference type="NCBI Taxonomy" id="1658444"/>
    <lineage>
        <taxon>Eukaryota</taxon>
        <taxon>Fungi</taxon>
        <taxon>Dikarya</taxon>
        <taxon>Ascomycota</taxon>
        <taxon>Pezizomycotina</taxon>
        <taxon>Sordariomycetes</taxon>
        <taxon>Xylariomycetidae</taxon>
        <taxon>Amphisphaeriales</taxon>
        <taxon>Apiosporaceae</taxon>
        <taxon>Neoarthrinium</taxon>
    </lineage>
</organism>
<dbReference type="Proteomes" id="UP000829685">
    <property type="component" value="Unassembled WGS sequence"/>
</dbReference>
<dbReference type="PANTHER" id="PTHR38166:SF1">
    <property type="entry name" value="C2H2-TYPE DOMAIN-CONTAINING PROTEIN"/>
    <property type="match status" value="1"/>
</dbReference>
<reference evidence="2" key="1">
    <citation type="submission" date="2021-03" db="EMBL/GenBank/DDBJ databases">
        <title>Revisited historic fungal species revealed as producer of novel bioactive compounds through whole genome sequencing and comparative genomics.</title>
        <authorList>
            <person name="Vignolle G.A."/>
            <person name="Hochenegger N."/>
            <person name="Mach R.L."/>
            <person name="Mach-Aigner A.R."/>
            <person name="Javad Rahimi M."/>
            <person name="Salim K.A."/>
            <person name="Chan C.M."/>
            <person name="Lim L.B.L."/>
            <person name="Cai F."/>
            <person name="Druzhinina I.S."/>
            <person name="U'Ren J.M."/>
            <person name="Derntl C."/>
        </authorList>
    </citation>
    <scope>NUCLEOTIDE SEQUENCE</scope>
    <source>
        <strain evidence="2">TUCIM 5799</strain>
    </source>
</reference>
<evidence type="ECO:0000256" key="1">
    <source>
        <dbReference type="SAM" id="MobiDB-lite"/>
    </source>
</evidence>
<feature type="region of interest" description="Disordered" evidence="1">
    <location>
        <begin position="72"/>
        <end position="128"/>
    </location>
</feature>
<dbReference type="AlphaFoldDB" id="A0A9P9WS83"/>
<protein>
    <recommendedName>
        <fullName evidence="4">C2H2-type domain-containing protein</fullName>
    </recommendedName>
</protein>
<name>A0A9P9WS83_9PEZI</name>
<dbReference type="PANTHER" id="PTHR38166">
    <property type="entry name" value="C2H2-TYPE DOMAIN-CONTAINING PROTEIN-RELATED"/>
    <property type="match status" value="1"/>
</dbReference>
<keyword evidence="3" id="KW-1185">Reference proteome</keyword>
<gene>
    <name evidence="2" type="ORF">JX265_003486</name>
</gene>
<sequence>MYQYFAPREVREWLPQVRETVSRNRSGNLTAPTEYASLGAESLRPVSLWLLHSFLQRHRDAIRVKVELATRQAQTGANDSKHKTVASSSLGKRKNESRKQSAQDRSRKASGDDNSPGEDGEDDEDDLRAPKAARPDAIPASGEPTERLACPYYQRRPDLYHNKPICVGPGWWKVSKVKEHLFRKHTLLKHQCYRCGDPFDDIGSLKAHCRLIIACPLKEVPVVEGMDAEMQDKVRSKKGQSKLTELQKWNDLYQTLFPKEGIPMPYYSQRSQSFQQAANQSSACNEVDDVLMLGKAVDDYLPNLVREYHALSGDEKLTFSEEKAVISEAYVSLAEPLSSSVSLENIPNFVAILDELQHPTDQDILSLDAMRKIAAGENNGVEPLTAGTFGADKMESYNFEEGYSAWRVDTEDDGAPDEGKGLVAALPRRLMPTELLVIGNVDSRANSSPGRA</sequence>
<feature type="compositionally biased region" description="Acidic residues" evidence="1">
    <location>
        <begin position="115"/>
        <end position="126"/>
    </location>
</feature>